<dbReference type="Pfam" id="PF07690">
    <property type="entry name" value="MFS_1"/>
    <property type="match status" value="1"/>
</dbReference>
<feature type="transmembrane region" description="Helical" evidence="6">
    <location>
        <begin position="40"/>
        <end position="61"/>
    </location>
</feature>
<dbReference type="PANTHER" id="PTHR42718:SF9">
    <property type="entry name" value="MAJOR FACILITATOR SUPERFAMILY MULTIDRUG TRANSPORTER MFSC"/>
    <property type="match status" value="1"/>
</dbReference>
<name>A0A7W7QIZ8_9ACTN</name>
<dbReference type="PANTHER" id="PTHR42718">
    <property type="entry name" value="MAJOR FACILITATOR SUPERFAMILY MULTIDRUG TRANSPORTER MFSC"/>
    <property type="match status" value="1"/>
</dbReference>
<evidence type="ECO:0000256" key="2">
    <source>
        <dbReference type="ARBA" id="ARBA00022448"/>
    </source>
</evidence>
<feature type="domain" description="Major facilitator superfamily (MFS) profile" evidence="7">
    <location>
        <begin position="1"/>
        <end position="86"/>
    </location>
</feature>
<feature type="transmembrane region" description="Helical" evidence="6">
    <location>
        <begin position="6"/>
        <end position="28"/>
    </location>
</feature>
<keyword evidence="9" id="KW-1185">Reference proteome</keyword>
<dbReference type="GO" id="GO:0005886">
    <property type="term" value="C:plasma membrane"/>
    <property type="evidence" value="ECO:0007669"/>
    <property type="project" value="UniProtKB-SubCell"/>
</dbReference>
<evidence type="ECO:0000313" key="8">
    <source>
        <dbReference type="EMBL" id="MBB4914432.1"/>
    </source>
</evidence>
<keyword evidence="3 6" id="KW-0812">Transmembrane</keyword>
<keyword evidence="2" id="KW-0813">Transport</keyword>
<keyword evidence="4 6" id="KW-1133">Transmembrane helix</keyword>
<accession>A0A7W7QIZ8</accession>
<sequence length="86" mass="8833">MTTPTLRAICVAVVLGTTIVNVAIDVLGRNLGVPLSTVQWTITGYTLALSMTVPVAGWAIGRFGAKTAWITSLIFSGAGSILCGVP</sequence>
<evidence type="ECO:0000256" key="1">
    <source>
        <dbReference type="ARBA" id="ARBA00004651"/>
    </source>
</evidence>
<dbReference type="EMBL" id="JACHJP010000001">
    <property type="protein sequence ID" value="MBB4914432.1"/>
    <property type="molecule type" value="Genomic_DNA"/>
</dbReference>
<evidence type="ECO:0000313" key="9">
    <source>
        <dbReference type="Proteomes" id="UP000552644"/>
    </source>
</evidence>
<dbReference type="Gene3D" id="1.20.1720.10">
    <property type="entry name" value="Multidrug resistance protein D"/>
    <property type="match status" value="1"/>
</dbReference>
<dbReference type="InterPro" id="IPR036259">
    <property type="entry name" value="MFS_trans_sf"/>
</dbReference>
<dbReference type="InterPro" id="IPR020846">
    <property type="entry name" value="MFS_dom"/>
</dbReference>
<protein>
    <submittedName>
        <fullName evidence="8">MFS family permease</fullName>
    </submittedName>
</protein>
<comment type="subcellular location">
    <subcellularLocation>
        <location evidence="1">Cell membrane</location>
        <topology evidence="1">Multi-pass membrane protein</topology>
    </subcellularLocation>
</comment>
<dbReference type="GO" id="GO:0022857">
    <property type="term" value="F:transmembrane transporter activity"/>
    <property type="evidence" value="ECO:0007669"/>
    <property type="project" value="InterPro"/>
</dbReference>
<dbReference type="Proteomes" id="UP000552644">
    <property type="component" value="Unassembled WGS sequence"/>
</dbReference>
<dbReference type="PROSITE" id="PS50850">
    <property type="entry name" value="MFS"/>
    <property type="match status" value="1"/>
</dbReference>
<evidence type="ECO:0000256" key="5">
    <source>
        <dbReference type="ARBA" id="ARBA00023136"/>
    </source>
</evidence>
<gene>
    <name evidence="8" type="ORF">FHS44_001504</name>
</gene>
<comment type="caution">
    <text evidence="8">The sequence shown here is derived from an EMBL/GenBank/DDBJ whole genome shotgun (WGS) entry which is preliminary data.</text>
</comment>
<evidence type="ECO:0000259" key="7">
    <source>
        <dbReference type="PROSITE" id="PS50850"/>
    </source>
</evidence>
<keyword evidence="5 6" id="KW-0472">Membrane</keyword>
<evidence type="ECO:0000256" key="6">
    <source>
        <dbReference type="SAM" id="Phobius"/>
    </source>
</evidence>
<dbReference type="AlphaFoldDB" id="A0A7W7QIZ8"/>
<dbReference type="SUPFAM" id="SSF103473">
    <property type="entry name" value="MFS general substrate transporter"/>
    <property type="match status" value="1"/>
</dbReference>
<evidence type="ECO:0000256" key="4">
    <source>
        <dbReference type="ARBA" id="ARBA00022989"/>
    </source>
</evidence>
<reference evidence="8 9" key="1">
    <citation type="submission" date="2020-08" db="EMBL/GenBank/DDBJ databases">
        <title>Genomic Encyclopedia of Type Strains, Phase III (KMG-III): the genomes of soil and plant-associated and newly described type strains.</title>
        <authorList>
            <person name="Whitman W."/>
        </authorList>
    </citation>
    <scope>NUCLEOTIDE SEQUENCE [LARGE SCALE GENOMIC DNA]</scope>
    <source>
        <strain evidence="8 9">CECT 8840</strain>
    </source>
</reference>
<dbReference type="InterPro" id="IPR011701">
    <property type="entry name" value="MFS"/>
</dbReference>
<organism evidence="8 9">
    <name type="scientific">Streptosporangium saharense</name>
    <dbReference type="NCBI Taxonomy" id="1706840"/>
    <lineage>
        <taxon>Bacteria</taxon>
        <taxon>Bacillati</taxon>
        <taxon>Actinomycetota</taxon>
        <taxon>Actinomycetes</taxon>
        <taxon>Streptosporangiales</taxon>
        <taxon>Streptosporangiaceae</taxon>
        <taxon>Streptosporangium</taxon>
    </lineage>
</organism>
<proteinExistence type="predicted"/>
<evidence type="ECO:0000256" key="3">
    <source>
        <dbReference type="ARBA" id="ARBA00022692"/>
    </source>
</evidence>